<dbReference type="InterPro" id="IPR013785">
    <property type="entry name" value="Aldolase_TIM"/>
</dbReference>
<keyword evidence="7" id="KW-0560">Oxidoreductase</keyword>
<keyword evidence="4" id="KW-0285">Flavoprotein</keyword>
<evidence type="ECO:0000256" key="1">
    <source>
        <dbReference type="ARBA" id="ARBA00001917"/>
    </source>
</evidence>
<evidence type="ECO:0000313" key="12">
    <source>
        <dbReference type="EMBL" id="TCI12442.1"/>
    </source>
</evidence>
<dbReference type="FunFam" id="3.20.20.70:FF:000154">
    <property type="entry name" value="Probable nitronate monooxygenase"/>
    <property type="match status" value="1"/>
</dbReference>
<comment type="caution">
    <text evidence="12">The sequence shown here is derived from an EMBL/GenBank/DDBJ whole genome shotgun (WGS) entry which is preliminary data.</text>
</comment>
<evidence type="ECO:0000256" key="4">
    <source>
        <dbReference type="ARBA" id="ARBA00022630"/>
    </source>
</evidence>
<dbReference type="AlphaFoldDB" id="A0A4R0YT99"/>
<keyword evidence="5" id="KW-0288">FMN</keyword>
<dbReference type="Proteomes" id="UP000291822">
    <property type="component" value="Unassembled WGS sequence"/>
</dbReference>
<gene>
    <name evidence="12" type="ORF">EZM97_03595</name>
</gene>
<dbReference type="PANTHER" id="PTHR42747">
    <property type="entry name" value="NITRONATE MONOOXYGENASE-RELATED"/>
    <property type="match status" value="1"/>
</dbReference>
<organism evidence="12 13">
    <name type="scientific">Dyella soli</name>
    <dbReference type="NCBI Taxonomy" id="522319"/>
    <lineage>
        <taxon>Bacteria</taxon>
        <taxon>Pseudomonadati</taxon>
        <taxon>Pseudomonadota</taxon>
        <taxon>Gammaproteobacteria</taxon>
        <taxon>Lysobacterales</taxon>
        <taxon>Rhodanobacteraceae</taxon>
        <taxon>Dyella</taxon>
    </lineage>
</organism>
<dbReference type="GO" id="GO:0009636">
    <property type="term" value="P:response to toxic substance"/>
    <property type="evidence" value="ECO:0007669"/>
    <property type="project" value="UniProtKB-KW"/>
</dbReference>
<evidence type="ECO:0000256" key="9">
    <source>
        <dbReference type="ARBA" id="ARBA00031155"/>
    </source>
</evidence>
<evidence type="ECO:0000256" key="6">
    <source>
        <dbReference type="ARBA" id="ARBA00022741"/>
    </source>
</evidence>
<evidence type="ECO:0000256" key="10">
    <source>
        <dbReference type="ARBA" id="ARBA00049401"/>
    </source>
</evidence>
<comment type="catalytic activity">
    <reaction evidence="10">
        <text>3 propionate 3-nitronate + 3 O2 + H2O = 3 3-oxopropanoate + 2 nitrate + nitrite + H2O2 + 3 H(+)</text>
        <dbReference type="Rhea" id="RHEA:57332"/>
        <dbReference type="ChEBI" id="CHEBI:15377"/>
        <dbReference type="ChEBI" id="CHEBI:15378"/>
        <dbReference type="ChEBI" id="CHEBI:15379"/>
        <dbReference type="ChEBI" id="CHEBI:16240"/>
        <dbReference type="ChEBI" id="CHEBI:16301"/>
        <dbReference type="ChEBI" id="CHEBI:17632"/>
        <dbReference type="ChEBI" id="CHEBI:33190"/>
        <dbReference type="ChEBI" id="CHEBI:136067"/>
    </reaction>
</comment>
<evidence type="ECO:0000256" key="11">
    <source>
        <dbReference type="ARBA" id="ARBA00067136"/>
    </source>
</evidence>
<dbReference type="PANTHER" id="PTHR42747:SF3">
    <property type="entry name" value="NITRONATE MONOOXYGENASE-RELATED"/>
    <property type="match status" value="1"/>
</dbReference>
<dbReference type="GO" id="GO:0018580">
    <property type="term" value="F:nitronate monooxygenase activity"/>
    <property type="evidence" value="ECO:0007669"/>
    <property type="project" value="InterPro"/>
</dbReference>
<evidence type="ECO:0000256" key="8">
    <source>
        <dbReference type="ARBA" id="ARBA00023033"/>
    </source>
</evidence>
<reference evidence="12 13" key="1">
    <citation type="submission" date="2019-02" db="EMBL/GenBank/DDBJ databases">
        <title>Dyella amyloliquefaciens sp. nov., isolated from forest soil.</title>
        <authorList>
            <person name="Gao Z.-H."/>
            <person name="Qiu L.-H."/>
        </authorList>
    </citation>
    <scope>NUCLEOTIDE SEQUENCE [LARGE SCALE GENOMIC DNA]</scope>
    <source>
        <strain evidence="12 13">KACC 12747</strain>
    </source>
</reference>
<dbReference type="SUPFAM" id="SSF51412">
    <property type="entry name" value="Inosine monophosphate dehydrogenase (IMPDH)"/>
    <property type="match status" value="1"/>
</dbReference>
<accession>A0A4R0YT99</accession>
<sequence>MHDFLSRLGMSLPIIQAPMAGSDTAAMVAQVGDAGGLGSIGAGYLQAQALLDRVRQVRDATSKPFAINLFVLPEAFEVDQAAVDFACRQLDHLMEGEGLDVRCEYPARWAPSFRDQFAALCEARPRVASFAFGLISPEQMRELRQRDILVVGTATNADEAMAWEALGADAIGLQGSEAGGHRGGFLHGDAGSMIGLMALIPQVMRAVTIPVIAAGGIMNGRQIHAALGLGAVACQMGTAFLACEESAAAPGWKRDLTVSREQEVVTIHSISGRAARGLNNTWVKALEPVADRLPPYPILNALTSPLRKAAVAAGRADLTNEWSGQGVGMARAVSVARLMADLARELDEARRA</sequence>
<dbReference type="GO" id="GO:0000166">
    <property type="term" value="F:nucleotide binding"/>
    <property type="evidence" value="ECO:0007669"/>
    <property type="project" value="UniProtKB-KW"/>
</dbReference>
<evidence type="ECO:0000256" key="5">
    <source>
        <dbReference type="ARBA" id="ARBA00022643"/>
    </source>
</evidence>
<name>A0A4R0YT99_9GAMM</name>
<keyword evidence="3" id="KW-0216">Detoxification</keyword>
<evidence type="ECO:0000256" key="2">
    <source>
        <dbReference type="ARBA" id="ARBA00009881"/>
    </source>
</evidence>
<dbReference type="InterPro" id="IPR004136">
    <property type="entry name" value="NMO"/>
</dbReference>
<keyword evidence="6" id="KW-0547">Nucleotide-binding</keyword>
<proteinExistence type="inferred from homology"/>
<dbReference type="Pfam" id="PF03060">
    <property type="entry name" value="NMO"/>
    <property type="match status" value="1"/>
</dbReference>
<protein>
    <recommendedName>
        <fullName evidence="11">Nitronate monooxygenase</fullName>
    </recommendedName>
    <alternativeName>
        <fullName evidence="9">Propionate 3-nitronate monooxygenase</fullName>
    </alternativeName>
</protein>
<evidence type="ECO:0000256" key="3">
    <source>
        <dbReference type="ARBA" id="ARBA00022575"/>
    </source>
</evidence>
<dbReference type="EMBL" id="SJTG01000001">
    <property type="protein sequence ID" value="TCI12442.1"/>
    <property type="molecule type" value="Genomic_DNA"/>
</dbReference>
<keyword evidence="8 12" id="KW-0503">Monooxygenase</keyword>
<dbReference type="Gene3D" id="3.20.20.70">
    <property type="entry name" value="Aldolase class I"/>
    <property type="match status" value="1"/>
</dbReference>
<dbReference type="CDD" id="cd04730">
    <property type="entry name" value="NPD_like"/>
    <property type="match status" value="1"/>
</dbReference>
<evidence type="ECO:0000256" key="7">
    <source>
        <dbReference type="ARBA" id="ARBA00023002"/>
    </source>
</evidence>
<comment type="similarity">
    <text evidence="2">Belongs to the nitronate monooxygenase family. NMO class I subfamily.</text>
</comment>
<comment type="cofactor">
    <cofactor evidence="1">
        <name>FMN</name>
        <dbReference type="ChEBI" id="CHEBI:58210"/>
    </cofactor>
</comment>
<keyword evidence="13" id="KW-1185">Reference proteome</keyword>
<evidence type="ECO:0000313" key="13">
    <source>
        <dbReference type="Proteomes" id="UP000291822"/>
    </source>
</evidence>